<gene>
    <name evidence="3" type="ORF">VTL71DRAFT_12949</name>
</gene>
<dbReference type="Proteomes" id="UP001595075">
    <property type="component" value="Unassembled WGS sequence"/>
</dbReference>
<dbReference type="InterPro" id="IPR000210">
    <property type="entry name" value="BTB/POZ_dom"/>
</dbReference>
<dbReference type="Gene3D" id="3.30.710.10">
    <property type="entry name" value="Potassium Channel Kv1.1, Chain A"/>
    <property type="match status" value="1"/>
</dbReference>
<dbReference type="Pfam" id="PF00651">
    <property type="entry name" value="BTB"/>
    <property type="match status" value="1"/>
</dbReference>
<dbReference type="InterPro" id="IPR011333">
    <property type="entry name" value="SKP1/BTB/POZ_sf"/>
</dbReference>
<keyword evidence="4" id="KW-1185">Reference proteome</keyword>
<dbReference type="SUPFAM" id="SSF54695">
    <property type="entry name" value="POZ domain"/>
    <property type="match status" value="1"/>
</dbReference>
<reference evidence="3 4" key="1">
    <citation type="journal article" date="2024" name="Commun. Biol.">
        <title>Comparative genomic analysis of thermophilic fungi reveals convergent evolutionary adaptations and gene losses.</title>
        <authorList>
            <person name="Steindorff A.S."/>
            <person name="Aguilar-Pontes M.V."/>
            <person name="Robinson A.J."/>
            <person name="Andreopoulos B."/>
            <person name="LaButti K."/>
            <person name="Kuo A."/>
            <person name="Mondo S."/>
            <person name="Riley R."/>
            <person name="Otillar R."/>
            <person name="Haridas S."/>
            <person name="Lipzen A."/>
            <person name="Grimwood J."/>
            <person name="Schmutz J."/>
            <person name="Clum A."/>
            <person name="Reid I.D."/>
            <person name="Moisan M.C."/>
            <person name="Butler G."/>
            <person name="Nguyen T.T.M."/>
            <person name="Dewar K."/>
            <person name="Conant G."/>
            <person name="Drula E."/>
            <person name="Henrissat B."/>
            <person name="Hansel C."/>
            <person name="Singer S."/>
            <person name="Hutchinson M.I."/>
            <person name="de Vries R.P."/>
            <person name="Natvig D.O."/>
            <person name="Powell A.J."/>
            <person name="Tsang A."/>
            <person name="Grigoriev I.V."/>
        </authorList>
    </citation>
    <scope>NUCLEOTIDE SEQUENCE [LARGE SCALE GENOMIC DNA]</scope>
    <source>
        <strain evidence="3 4">CBS 494.80</strain>
    </source>
</reference>
<sequence>MSAEKRTFDPDGDLLLQLSQPAKKRAKKQPREASFDEADPQTSSLPSAELGHNGDEAASPSGAESEDNDEESLLDVEINMLVSSKHMKLSSPVFRAMLQRDGFKEGQILEATGSVEIPLPDDDPEAMTILLDVVHGRNRMVPRKVTLKTLTAIAVLADKYQMVEVLEAFSNSWIKRLKPKLPTEYLEAEDELSIFRWLKISWVFSKAKEFKAMTRLMEQGGYSTMEQYAVGALAVPSIIIDAVMERREEALSECYLLIDQTIQRYQRSEVLCPRDDIHLAPACDALLLGSLLKSVSSLGLYPAPEAPYDGVSFDEVEALLSDLSVQALCDRIRPYMEGNEFIPAHGLKDVIQERIAGISERLAGLDLKEFKSQVIS</sequence>
<dbReference type="CDD" id="cd18186">
    <property type="entry name" value="BTB_POZ_ZBTB_KLHL-like"/>
    <property type="match status" value="1"/>
</dbReference>
<comment type="caution">
    <text evidence="3">The sequence shown here is derived from an EMBL/GenBank/DDBJ whole genome shotgun (WGS) entry which is preliminary data.</text>
</comment>
<dbReference type="EMBL" id="JAZHXI010000005">
    <property type="protein sequence ID" value="KAL2071714.1"/>
    <property type="molecule type" value="Genomic_DNA"/>
</dbReference>
<name>A0ABR4CPF7_9HELO</name>
<evidence type="ECO:0000259" key="2">
    <source>
        <dbReference type="Pfam" id="PF00651"/>
    </source>
</evidence>
<evidence type="ECO:0000313" key="4">
    <source>
        <dbReference type="Proteomes" id="UP001595075"/>
    </source>
</evidence>
<proteinExistence type="predicted"/>
<organism evidence="3 4">
    <name type="scientific">Oculimacula yallundae</name>
    <dbReference type="NCBI Taxonomy" id="86028"/>
    <lineage>
        <taxon>Eukaryota</taxon>
        <taxon>Fungi</taxon>
        <taxon>Dikarya</taxon>
        <taxon>Ascomycota</taxon>
        <taxon>Pezizomycotina</taxon>
        <taxon>Leotiomycetes</taxon>
        <taxon>Helotiales</taxon>
        <taxon>Ploettnerulaceae</taxon>
        <taxon>Oculimacula</taxon>
    </lineage>
</organism>
<evidence type="ECO:0000313" key="3">
    <source>
        <dbReference type="EMBL" id="KAL2071714.1"/>
    </source>
</evidence>
<accession>A0ABR4CPF7</accession>
<evidence type="ECO:0000256" key="1">
    <source>
        <dbReference type="SAM" id="MobiDB-lite"/>
    </source>
</evidence>
<feature type="region of interest" description="Disordered" evidence="1">
    <location>
        <begin position="1"/>
        <end position="70"/>
    </location>
</feature>
<protein>
    <recommendedName>
        <fullName evidence="2">BTB domain-containing protein</fullName>
    </recommendedName>
</protein>
<feature type="domain" description="BTB" evidence="2">
    <location>
        <begin position="89"/>
        <end position="172"/>
    </location>
</feature>